<evidence type="ECO:0000256" key="1">
    <source>
        <dbReference type="ARBA" id="ARBA00022605"/>
    </source>
</evidence>
<organism evidence="8 9">
    <name type="scientific">Streptomyces zhihengii</name>
    <dbReference type="NCBI Taxonomy" id="1818004"/>
    <lineage>
        <taxon>Bacteria</taxon>
        <taxon>Bacillati</taxon>
        <taxon>Actinomycetota</taxon>
        <taxon>Actinomycetes</taxon>
        <taxon>Kitasatosporales</taxon>
        <taxon>Streptomycetaceae</taxon>
        <taxon>Streptomyces</taxon>
    </lineage>
</organism>
<name>A0ABS2UIU4_9ACTN</name>
<evidence type="ECO:0000256" key="2">
    <source>
        <dbReference type="ARBA" id="ARBA00022679"/>
    </source>
</evidence>
<dbReference type="SUPFAM" id="SSF52540">
    <property type="entry name" value="P-loop containing nucleoside triphosphate hydrolases"/>
    <property type="match status" value="1"/>
</dbReference>
<keyword evidence="6 7" id="KW-0057">Aromatic amino acid biosynthesis</keyword>
<feature type="binding site" evidence="7">
    <location>
        <position position="81"/>
    </location>
    <ligand>
        <name>substrate</name>
    </ligand>
</feature>
<comment type="function">
    <text evidence="7">Catalyzes the specific phosphorylation of the 3-hydroxyl group of shikimic acid using ATP as a cosubstrate.</text>
</comment>
<keyword evidence="7" id="KW-0479">Metal-binding</keyword>
<evidence type="ECO:0000256" key="3">
    <source>
        <dbReference type="ARBA" id="ARBA00022741"/>
    </source>
</evidence>
<comment type="subcellular location">
    <subcellularLocation>
        <location evidence="7">Cytoplasm</location>
    </subcellularLocation>
</comment>
<dbReference type="CDD" id="cd00464">
    <property type="entry name" value="SK"/>
    <property type="match status" value="1"/>
</dbReference>
<evidence type="ECO:0000256" key="6">
    <source>
        <dbReference type="ARBA" id="ARBA00023141"/>
    </source>
</evidence>
<dbReference type="EMBL" id="JAFEJA010000001">
    <property type="protein sequence ID" value="MBM9617189.1"/>
    <property type="molecule type" value="Genomic_DNA"/>
</dbReference>
<comment type="subunit">
    <text evidence="7">Monomer.</text>
</comment>
<keyword evidence="4 7" id="KW-0418">Kinase</keyword>
<keyword evidence="5 7" id="KW-0067">ATP-binding</keyword>
<evidence type="ECO:0000313" key="9">
    <source>
        <dbReference type="Proteomes" id="UP000664109"/>
    </source>
</evidence>
<evidence type="ECO:0000256" key="4">
    <source>
        <dbReference type="ARBA" id="ARBA00022777"/>
    </source>
</evidence>
<evidence type="ECO:0000256" key="5">
    <source>
        <dbReference type="ARBA" id="ARBA00022840"/>
    </source>
</evidence>
<comment type="catalytic activity">
    <reaction evidence="7">
        <text>shikimate + ATP = 3-phosphoshikimate + ADP + H(+)</text>
        <dbReference type="Rhea" id="RHEA:13121"/>
        <dbReference type="ChEBI" id="CHEBI:15378"/>
        <dbReference type="ChEBI" id="CHEBI:30616"/>
        <dbReference type="ChEBI" id="CHEBI:36208"/>
        <dbReference type="ChEBI" id="CHEBI:145989"/>
        <dbReference type="ChEBI" id="CHEBI:456216"/>
        <dbReference type="EC" id="2.7.1.71"/>
    </reaction>
</comment>
<dbReference type="RefSeq" id="WP_205371615.1">
    <property type="nucleotide sequence ID" value="NZ_JAFEJA010000001.1"/>
</dbReference>
<dbReference type="InterPro" id="IPR000623">
    <property type="entry name" value="Shikimate_kinase/TSH1"/>
</dbReference>
<gene>
    <name evidence="7" type="primary">aroK</name>
    <name evidence="8" type="ORF">JE024_00295</name>
</gene>
<feature type="binding site" evidence="7">
    <location>
        <position position="136"/>
    </location>
    <ligand>
        <name>substrate</name>
    </ligand>
</feature>
<keyword evidence="7" id="KW-0963">Cytoplasm</keyword>
<dbReference type="PANTHER" id="PTHR21087">
    <property type="entry name" value="SHIKIMATE KINASE"/>
    <property type="match status" value="1"/>
</dbReference>
<keyword evidence="9" id="KW-1185">Reference proteome</keyword>
<feature type="binding site" evidence="7">
    <location>
        <position position="59"/>
    </location>
    <ligand>
        <name>substrate</name>
    </ligand>
</feature>
<dbReference type="GO" id="GO:0016301">
    <property type="term" value="F:kinase activity"/>
    <property type="evidence" value="ECO:0007669"/>
    <property type="project" value="UniProtKB-KW"/>
</dbReference>
<dbReference type="InterPro" id="IPR031322">
    <property type="entry name" value="Shikimate/glucono_kinase"/>
</dbReference>
<feature type="binding site" evidence="7">
    <location>
        <position position="153"/>
    </location>
    <ligand>
        <name>ATP</name>
        <dbReference type="ChEBI" id="CHEBI:30616"/>
    </ligand>
</feature>
<keyword evidence="2 7" id="KW-0808">Transferase</keyword>
<keyword evidence="7" id="KW-0460">Magnesium</keyword>
<keyword evidence="3 7" id="KW-0547">Nucleotide-binding</keyword>
<feature type="binding site" evidence="7">
    <location>
        <position position="118"/>
    </location>
    <ligand>
        <name>ATP</name>
        <dbReference type="ChEBI" id="CHEBI:30616"/>
    </ligand>
</feature>
<keyword evidence="1 7" id="KW-0028">Amino-acid biosynthesis</keyword>
<proteinExistence type="inferred from homology"/>
<dbReference type="Gene3D" id="3.40.50.300">
    <property type="entry name" value="P-loop containing nucleotide triphosphate hydrolases"/>
    <property type="match status" value="1"/>
</dbReference>
<comment type="caution">
    <text evidence="8">The sequence shown here is derived from an EMBL/GenBank/DDBJ whole genome shotgun (WGS) entry which is preliminary data.</text>
</comment>
<dbReference type="Proteomes" id="UP000664109">
    <property type="component" value="Unassembled WGS sequence"/>
</dbReference>
<dbReference type="HAMAP" id="MF_00109">
    <property type="entry name" value="Shikimate_kinase"/>
    <property type="match status" value="1"/>
</dbReference>
<comment type="cofactor">
    <cofactor evidence="7">
        <name>Mg(2+)</name>
        <dbReference type="ChEBI" id="CHEBI:18420"/>
    </cofactor>
    <text evidence="7">Binds 1 Mg(2+) ion per subunit.</text>
</comment>
<dbReference type="PANTHER" id="PTHR21087:SF16">
    <property type="entry name" value="SHIKIMATE KINASE 1, CHLOROPLASTIC"/>
    <property type="match status" value="1"/>
</dbReference>
<protein>
    <recommendedName>
        <fullName evidence="7">Shikimate kinase</fullName>
        <shortName evidence="7">SK</shortName>
        <ecNumber evidence="7">2.7.1.71</ecNumber>
    </recommendedName>
</protein>
<dbReference type="Pfam" id="PF01202">
    <property type="entry name" value="SKI"/>
    <property type="match status" value="1"/>
</dbReference>
<comment type="similarity">
    <text evidence="7">Belongs to the shikimate kinase family.</text>
</comment>
<accession>A0ABS2UIU4</accession>
<dbReference type="InterPro" id="IPR027417">
    <property type="entry name" value="P-loop_NTPase"/>
</dbReference>
<dbReference type="PRINTS" id="PR01100">
    <property type="entry name" value="SHIKIMTKNASE"/>
</dbReference>
<evidence type="ECO:0000256" key="7">
    <source>
        <dbReference type="HAMAP-Rule" id="MF_00109"/>
    </source>
</evidence>
<feature type="binding site" evidence="7">
    <location>
        <position position="35"/>
    </location>
    <ligand>
        <name>substrate</name>
    </ligand>
</feature>
<sequence>MTSPLAVLVGPPGVGKTSVARILADRTGTTARDTDEDIVRITGRSVVRIFAEQGEPHFRSLEHEVAAAALREHSGVVALGGGAVVHPGTRAALRGLPVVFLDAALGDVRDRLRGNGSRPLLRENFSEQWLELMSVRRPLYLSVARSVVSTHGRTPGQVADAVLAALTGPPVGTAS</sequence>
<reference evidence="8 9" key="1">
    <citation type="journal article" date="2016" name="Arch. Microbiol.">
        <title>Streptomyces zhihengii sp. nov., isolated from rhizospheric soil of Psammosilene tunicoides.</title>
        <authorList>
            <person name="Huang M.J."/>
            <person name="Fei J.J."/>
            <person name="Salam N."/>
            <person name="Kim C.J."/>
            <person name="Hozzein W.N."/>
            <person name="Xiao M."/>
            <person name="Huang H.Q."/>
            <person name="Li W.J."/>
        </authorList>
    </citation>
    <scope>NUCLEOTIDE SEQUENCE [LARGE SCALE GENOMIC DNA]</scope>
    <source>
        <strain evidence="8 9">YIM T102</strain>
    </source>
</reference>
<comment type="pathway">
    <text evidence="7">Metabolic intermediate biosynthesis; chorismate biosynthesis; chorismate from D-erythrose 4-phosphate and phosphoenolpyruvate: step 5/7.</text>
</comment>
<feature type="binding site" evidence="7">
    <location>
        <position position="17"/>
    </location>
    <ligand>
        <name>Mg(2+)</name>
        <dbReference type="ChEBI" id="CHEBI:18420"/>
    </ligand>
</feature>
<dbReference type="EC" id="2.7.1.71" evidence="7"/>
<evidence type="ECO:0000313" key="8">
    <source>
        <dbReference type="EMBL" id="MBM9617189.1"/>
    </source>
</evidence>
<feature type="binding site" evidence="7">
    <location>
        <begin position="13"/>
        <end position="18"/>
    </location>
    <ligand>
        <name>ATP</name>
        <dbReference type="ChEBI" id="CHEBI:30616"/>
    </ligand>
</feature>